<reference evidence="4 5" key="1">
    <citation type="submission" date="2015-11" db="EMBL/GenBank/DDBJ databases">
        <title>Expanding the genomic diversity of Burkholderia species for the development of highly accurate diagnostics.</title>
        <authorList>
            <person name="Sahl J."/>
            <person name="Keim P."/>
            <person name="Wagner D."/>
        </authorList>
    </citation>
    <scope>NUCLEOTIDE SEQUENCE [LARGE SCALE GENOMIC DNA]</scope>
    <source>
        <strain evidence="4 5">MSMB1301WGS</strain>
    </source>
</reference>
<protein>
    <submittedName>
        <fullName evidence="4">Response regulator receiver protein</fullName>
    </submittedName>
</protein>
<dbReference type="SMART" id="SM00448">
    <property type="entry name" value="REC"/>
    <property type="match status" value="1"/>
</dbReference>
<dbReference type="PANTHER" id="PTHR44591:SF25">
    <property type="entry name" value="CHEMOTAXIS TWO-COMPONENT RESPONSE REGULATOR"/>
    <property type="match status" value="1"/>
</dbReference>
<evidence type="ECO:0000256" key="2">
    <source>
        <dbReference type="PROSITE-ProRule" id="PRU00169"/>
    </source>
</evidence>
<keyword evidence="5" id="KW-1185">Reference proteome</keyword>
<dbReference type="SUPFAM" id="SSF52172">
    <property type="entry name" value="CheY-like"/>
    <property type="match status" value="1"/>
</dbReference>
<dbReference type="InterPro" id="IPR011006">
    <property type="entry name" value="CheY-like_superfamily"/>
</dbReference>
<name>A0A105V121_9BURK</name>
<comment type="caution">
    <text evidence="4">The sequence shown here is derived from an EMBL/GenBank/DDBJ whole genome shotgun (WGS) entry which is preliminary data.</text>
</comment>
<evidence type="ECO:0000256" key="1">
    <source>
        <dbReference type="ARBA" id="ARBA00022553"/>
    </source>
</evidence>
<gene>
    <name evidence="4" type="ORF">WT27_15780</name>
</gene>
<organism evidence="4 5">
    <name type="scientific">Burkholderia territorii</name>
    <dbReference type="NCBI Taxonomy" id="1503055"/>
    <lineage>
        <taxon>Bacteria</taxon>
        <taxon>Pseudomonadati</taxon>
        <taxon>Pseudomonadota</taxon>
        <taxon>Betaproteobacteria</taxon>
        <taxon>Burkholderiales</taxon>
        <taxon>Burkholderiaceae</taxon>
        <taxon>Burkholderia</taxon>
        <taxon>Burkholderia cepacia complex</taxon>
    </lineage>
</organism>
<proteinExistence type="predicted"/>
<dbReference type="Pfam" id="PF00072">
    <property type="entry name" value="Response_reg"/>
    <property type="match status" value="1"/>
</dbReference>
<feature type="modified residue" description="4-aspartylphosphate" evidence="2">
    <location>
        <position position="59"/>
    </location>
</feature>
<dbReference type="InterPro" id="IPR001789">
    <property type="entry name" value="Sig_transdc_resp-reg_receiver"/>
</dbReference>
<evidence type="ECO:0000259" key="3">
    <source>
        <dbReference type="PROSITE" id="PS50110"/>
    </source>
</evidence>
<dbReference type="PANTHER" id="PTHR44591">
    <property type="entry name" value="STRESS RESPONSE REGULATOR PROTEIN 1"/>
    <property type="match status" value="1"/>
</dbReference>
<dbReference type="Gene3D" id="3.40.50.2300">
    <property type="match status" value="1"/>
</dbReference>
<dbReference type="AlphaFoldDB" id="A0A105V121"/>
<evidence type="ECO:0000313" key="4">
    <source>
        <dbReference type="EMBL" id="KVV39024.1"/>
    </source>
</evidence>
<feature type="domain" description="Response regulatory" evidence="3">
    <location>
        <begin position="10"/>
        <end position="124"/>
    </location>
</feature>
<dbReference type="Proteomes" id="UP000062317">
    <property type="component" value="Unassembled WGS sequence"/>
</dbReference>
<dbReference type="RefSeq" id="WP_060109164.1">
    <property type="nucleotide sequence ID" value="NZ_LPEQ01000130.1"/>
</dbReference>
<dbReference type="GO" id="GO:0000160">
    <property type="term" value="P:phosphorelay signal transduction system"/>
    <property type="evidence" value="ECO:0007669"/>
    <property type="project" value="InterPro"/>
</dbReference>
<evidence type="ECO:0000313" key="5">
    <source>
        <dbReference type="Proteomes" id="UP000062317"/>
    </source>
</evidence>
<sequence length="127" mass="13669">MPLSLSATDLVAIVDDDPFVRAAVTSFVRALGGDACEFASGPAFLGSDMVARTRCLICDIRMSGTDDIDALSRVETAGVRIPTIFVTTFATARERERVRASAALCLLEKPIDARELEGWLARALRHG</sequence>
<keyword evidence="1 2" id="KW-0597">Phosphoprotein</keyword>
<accession>A0A105V121</accession>
<dbReference type="EMBL" id="LPEQ01000130">
    <property type="protein sequence ID" value="KVV39024.1"/>
    <property type="molecule type" value="Genomic_DNA"/>
</dbReference>
<dbReference type="PROSITE" id="PS50110">
    <property type="entry name" value="RESPONSE_REGULATORY"/>
    <property type="match status" value="1"/>
</dbReference>
<dbReference type="InterPro" id="IPR050595">
    <property type="entry name" value="Bact_response_regulator"/>
</dbReference>